<dbReference type="Gene3D" id="1.10.150.130">
    <property type="match status" value="1"/>
</dbReference>
<dbReference type="Pfam" id="PF00589">
    <property type="entry name" value="Phage_integrase"/>
    <property type="match status" value="1"/>
</dbReference>
<organism evidence="4 5">
    <name type="scientific">Duganella sacchari</name>
    <dbReference type="NCBI Taxonomy" id="551987"/>
    <lineage>
        <taxon>Bacteria</taxon>
        <taxon>Pseudomonadati</taxon>
        <taxon>Pseudomonadota</taxon>
        <taxon>Betaproteobacteria</taxon>
        <taxon>Burkholderiales</taxon>
        <taxon>Oxalobacteraceae</taxon>
        <taxon>Telluria group</taxon>
        <taxon>Duganella</taxon>
    </lineage>
</organism>
<accession>A0A1M7QGV6</accession>
<dbReference type="InterPro" id="IPR010998">
    <property type="entry name" value="Integrase_recombinase_N"/>
</dbReference>
<dbReference type="InterPro" id="IPR002104">
    <property type="entry name" value="Integrase_catalytic"/>
</dbReference>
<dbReference type="GO" id="GO:0006310">
    <property type="term" value="P:DNA recombination"/>
    <property type="evidence" value="ECO:0007669"/>
    <property type="project" value="UniProtKB-KW"/>
</dbReference>
<keyword evidence="1" id="KW-0238">DNA-binding</keyword>
<dbReference type="GO" id="GO:0015074">
    <property type="term" value="P:DNA integration"/>
    <property type="evidence" value="ECO:0007669"/>
    <property type="project" value="InterPro"/>
</dbReference>
<proteinExistence type="predicted"/>
<evidence type="ECO:0000313" key="4">
    <source>
        <dbReference type="EMBL" id="SHN30266.1"/>
    </source>
</evidence>
<dbReference type="EMBL" id="FRCX01000007">
    <property type="protein sequence ID" value="SHN30266.1"/>
    <property type="molecule type" value="Genomic_DNA"/>
</dbReference>
<protein>
    <submittedName>
        <fullName evidence="4">Integrase</fullName>
    </submittedName>
</protein>
<keyword evidence="2" id="KW-0233">DNA recombination</keyword>
<dbReference type="GO" id="GO:0003677">
    <property type="term" value="F:DNA binding"/>
    <property type="evidence" value="ECO:0007669"/>
    <property type="project" value="UniProtKB-KW"/>
</dbReference>
<dbReference type="AlphaFoldDB" id="A0A1M7QGV6"/>
<dbReference type="SUPFAM" id="SSF56349">
    <property type="entry name" value="DNA breaking-rejoining enzymes"/>
    <property type="match status" value="1"/>
</dbReference>
<keyword evidence="5" id="KW-1185">Reference proteome</keyword>
<evidence type="ECO:0000256" key="1">
    <source>
        <dbReference type="ARBA" id="ARBA00023125"/>
    </source>
</evidence>
<evidence type="ECO:0000313" key="5">
    <source>
        <dbReference type="Proteomes" id="UP000184339"/>
    </source>
</evidence>
<reference evidence="5" key="1">
    <citation type="submission" date="2016-11" db="EMBL/GenBank/DDBJ databases">
        <authorList>
            <person name="Varghese N."/>
            <person name="Submissions S."/>
        </authorList>
    </citation>
    <scope>NUCLEOTIDE SEQUENCE [LARGE SCALE GENOMIC DNA]</scope>
    <source>
        <strain evidence="5">Sac-22</strain>
    </source>
</reference>
<dbReference type="InterPro" id="IPR011010">
    <property type="entry name" value="DNA_brk_join_enz"/>
</dbReference>
<gene>
    <name evidence="4" type="ORF">SAMN05192549_10752</name>
</gene>
<evidence type="ECO:0000259" key="3">
    <source>
        <dbReference type="Pfam" id="PF00589"/>
    </source>
</evidence>
<dbReference type="InterPro" id="IPR013762">
    <property type="entry name" value="Integrase-like_cat_sf"/>
</dbReference>
<dbReference type="Proteomes" id="UP000184339">
    <property type="component" value="Unassembled WGS sequence"/>
</dbReference>
<feature type="domain" description="Tyr recombinase" evidence="3">
    <location>
        <begin position="180"/>
        <end position="339"/>
    </location>
</feature>
<dbReference type="STRING" id="551987.SAMN05192549_10752"/>
<name>A0A1M7QGV6_9BURK</name>
<dbReference type="Gene3D" id="1.10.443.10">
    <property type="entry name" value="Intergrase catalytic core"/>
    <property type="match status" value="1"/>
</dbReference>
<evidence type="ECO:0000256" key="2">
    <source>
        <dbReference type="ARBA" id="ARBA00023172"/>
    </source>
</evidence>
<sequence>MAPVVRGVCTKPLSRVTGSSRQFIVVFAPSKSLFTPGATDRGVEGVGFRDFRERNSGWFSIRLGGGSGIATCPGGVVCAHEANINAVGSIITRSDIHRHLLFNYFSFQITPHDIARYRDARTAKVRANREVTLLSHIFNMAREWGYMKGENPCRGVRKNKEKPRDFYADREVWDAVHNQACTELKDAMDINYLTGQRPGDVLRMKDADIREGALHVRQGKTNKFLRIMLETAGVKSELAKVIERIQSRPGRATGSFLVTLANGDQVKQHHLRLRFDTARAAAAKAAEEANKKDLAKRIKQFQFRDIRAKSASEISDMKAASELLGHTEEEITGRVYRRVGQAVAPTR</sequence>